<feature type="region of interest" description="Disordered" evidence="1">
    <location>
        <begin position="45"/>
        <end position="96"/>
    </location>
</feature>
<evidence type="ECO:0000256" key="2">
    <source>
        <dbReference type="SAM" id="Phobius"/>
    </source>
</evidence>
<accession>Z9JNZ5</accession>
<feature type="compositionally biased region" description="Low complexity" evidence="1">
    <location>
        <begin position="50"/>
        <end position="64"/>
    </location>
</feature>
<keyword evidence="2" id="KW-1133">Transmembrane helix</keyword>
<feature type="transmembrane region" description="Helical" evidence="2">
    <location>
        <begin position="12"/>
        <end position="35"/>
    </location>
</feature>
<keyword evidence="2" id="KW-0812">Transmembrane</keyword>
<comment type="caution">
    <text evidence="3">The sequence shown here is derived from an EMBL/GenBank/DDBJ whole genome shotgun (WGS) entry which is preliminary data.</text>
</comment>
<evidence type="ECO:0000256" key="1">
    <source>
        <dbReference type="SAM" id="MobiDB-lite"/>
    </source>
</evidence>
<dbReference type="EMBL" id="JDSQ01000001">
    <property type="protein sequence ID" value="EWS79472.1"/>
    <property type="molecule type" value="Genomic_DNA"/>
</dbReference>
<proteinExistence type="predicted"/>
<dbReference type="KEGG" id="xtw:AB672_11045"/>
<protein>
    <submittedName>
        <fullName evidence="3">Uncharacterized protein</fullName>
    </submittedName>
</protein>
<evidence type="ECO:0000313" key="3">
    <source>
        <dbReference type="EMBL" id="EWS79472.1"/>
    </source>
</evidence>
<reference evidence="3" key="1">
    <citation type="journal article" date="2014" name="Genome Announc.">
        <title>Draft Genome Sequence of Xylella fastidiosa Pear Leaf Scorch Strain in Taiwan.</title>
        <authorList>
            <person name="Su C.C."/>
            <person name="Deng W.L."/>
            <person name="Jan F.J."/>
            <person name="Chang C.J."/>
            <person name="Huang H."/>
            <person name="Chen J."/>
        </authorList>
    </citation>
    <scope>NUCLEOTIDE SEQUENCE [LARGE SCALE GENOMIC DNA]</scope>
    <source>
        <strain evidence="3">PLS229</strain>
    </source>
</reference>
<dbReference type="AlphaFoldDB" id="Z9JNZ5"/>
<keyword evidence="2" id="KW-0472">Membrane</keyword>
<gene>
    <name evidence="3" type="ORF">AF72_01085</name>
</gene>
<dbReference type="PATRIC" id="fig|1444770.3.peg.260"/>
<dbReference type="Proteomes" id="UP000020406">
    <property type="component" value="Unassembled WGS sequence"/>
</dbReference>
<organism evidence="3">
    <name type="scientific">Xylella taiwanensis</name>
    <dbReference type="NCBI Taxonomy" id="1444770"/>
    <lineage>
        <taxon>Bacteria</taxon>
        <taxon>Pseudomonadati</taxon>
        <taxon>Pseudomonadota</taxon>
        <taxon>Gammaproteobacteria</taxon>
        <taxon>Lysobacterales</taxon>
        <taxon>Lysobacteraceae</taxon>
        <taxon>Xylella</taxon>
    </lineage>
</organism>
<name>Z9JNZ5_9GAMM</name>
<sequence>MKVNAPGKWMRLGSMVYGTVAQMVVYTIGGVAISISVDDDCSKRHAAQLQSSSSPPSNPNVVQSRHGLGVFPHRNRIEKAPSRSKGIQIMDDHKLR</sequence>